<proteinExistence type="predicted"/>
<accession>A0A856MJ55</accession>
<dbReference type="RefSeq" id="WP_169263872.1">
    <property type="nucleotide sequence ID" value="NZ_CAWOXK010000001.1"/>
</dbReference>
<dbReference type="AlphaFoldDB" id="A0A856MJ55"/>
<keyword evidence="1" id="KW-0175">Coiled coil</keyword>
<dbReference type="EMBL" id="CP030118">
    <property type="protein sequence ID" value="QDL10309.1"/>
    <property type="molecule type" value="Genomic_DNA"/>
</dbReference>
<name>A0A856MJ55_9CYAN</name>
<evidence type="ECO:0000256" key="1">
    <source>
        <dbReference type="SAM" id="Coils"/>
    </source>
</evidence>
<sequence>MFPFPFPFWDNNCYGSEPVSRKTRLERKLKFLKTMRDDLDTRLAGLNAAISSVEQQLNQENVTQV</sequence>
<gene>
    <name evidence="2" type="ORF">DP114_22555</name>
</gene>
<keyword evidence="3" id="KW-1185">Reference proteome</keyword>
<feature type="coiled-coil region" evidence="1">
    <location>
        <begin position="22"/>
        <end position="56"/>
    </location>
</feature>
<evidence type="ECO:0000313" key="2">
    <source>
        <dbReference type="EMBL" id="QDL10309.1"/>
    </source>
</evidence>
<evidence type="ECO:0000313" key="3">
    <source>
        <dbReference type="Proteomes" id="UP000503129"/>
    </source>
</evidence>
<reference evidence="2 3" key="1">
    <citation type="submission" date="2018-06" db="EMBL/GenBank/DDBJ databases">
        <title>Comparative genomics of Brasilonema spp. strains.</title>
        <authorList>
            <person name="Alvarenga D.O."/>
            <person name="Fiore M.F."/>
            <person name="Varani A.M."/>
        </authorList>
    </citation>
    <scope>NUCLEOTIDE SEQUENCE [LARGE SCALE GENOMIC DNA]</scope>
    <source>
        <strain evidence="2 3">CENA114</strain>
    </source>
</reference>
<organism evidence="2 3">
    <name type="scientific">Brasilonema sennae CENA114</name>
    <dbReference type="NCBI Taxonomy" id="415709"/>
    <lineage>
        <taxon>Bacteria</taxon>
        <taxon>Bacillati</taxon>
        <taxon>Cyanobacteriota</taxon>
        <taxon>Cyanophyceae</taxon>
        <taxon>Nostocales</taxon>
        <taxon>Scytonemataceae</taxon>
        <taxon>Brasilonema</taxon>
        <taxon>Bromeliae group (in: Brasilonema)</taxon>
    </lineage>
</organism>
<dbReference type="KEGG" id="bsen:DP114_22555"/>
<dbReference type="Proteomes" id="UP000503129">
    <property type="component" value="Chromosome"/>
</dbReference>
<protein>
    <submittedName>
        <fullName evidence="2">Uncharacterized protein</fullName>
    </submittedName>
</protein>